<keyword evidence="3" id="KW-1185">Reference proteome</keyword>
<dbReference type="SUPFAM" id="SSF53756">
    <property type="entry name" value="UDP-Glycosyltransferase/glycogen phosphorylase"/>
    <property type="match status" value="1"/>
</dbReference>
<dbReference type="GO" id="GO:0016757">
    <property type="term" value="F:glycosyltransferase activity"/>
    <property type="evidence" value="ECO:0007669"/>
    <property type="project" value="TreeGrafter"/>
</dbReference>
<dbReference type="Proteomes" id="UP000654482">
    <property type="component" value="Unassembled WGS sequence"/>
</dbReference>
<evidence type="ECO:0000313" key="2">
    <source>
        <dbReference type="EMBL" id="MBE9116116.1"/>
    </source>
</evidence>
<proteinExistence type="predicted"/>
<dbReference type="EMBL" id="JADEWZ010000011">
    <property type="protein sequence ID" value="MBE9116116.1"/>
    <property type="molecule type" value="Genomic_DNA"/>
</dbReference>
<dbReference type="Pfam" id="PF13692">
    <property type="entry name" value="Glyco_trans_1_4"/>
    <property type="match status" value="1"/>
</dbReference>
<dbReference type="InterPro" id="IPR028098">
    <property type="entry name" value="Glyco_trans_4-like_N"/>
</dbReference>
<feature type="domain" description="Glycosyltransferase subfamily 4-like N-terminal" evidence="1">
    <location>
        <begin position="17"/>
        <end position="221"/>
    </location>
</feature>
<dbReference type="CDD" id="cd03801">
    <property type="entry name" value="GT4_PimA-like"/>
    <property type="match status" value="1"/>
</dbReference>
<evidence type="ECO:0000313" key="3">
    <source>
        <dbReference type="Proteomes" id="UP000654482"/>
    </source>
</evidence>
<evidence type="ECO:0000259" key="1">
    <source>
        <dbReference type="Pfam" id="PF13439"/>
    </source>
</evidence>
<accession>A0A8J7DVZ4</accession>
<organism evidence="2 3">
    <name type="scientific">Lusitaniella coriacea LEGE 07157</name>
    <dbReference type="NCBI Taxonomy" id="945747"/>
    <lineage>
        <taxon>Bacteria</taxon>
        <taxon>Bacillati</taxon>
        <taxon>Cyanobacteriota</taxon>
        <taxon>Cyanophyceae</taxon>
        <taxon>Spirulinales</taxon>
        <taxon>Lusitaniellaceae</taxon>
        <taxon>Lusitaniella</taxon>
    </lineage>
</organism>
<dbReference type="AlphaFoldDB" id="A0A8J7DVZ4"/>
<dbReference type="RefSeq" id="WP_194029205.1">
    <property type="nucleotide sequence ID" value="NZ_JADEWZ010000011.1"/>
</dbReference>
<sequence length="408" mass="45409">MNILMISSTLPYPPSRSGTEIRTFNLLKYLHQRHSITLITQRSKGTLDADVDALRDWVDNLVVFPRREGTVSQKGIGSILSKGSRFLESTIKGVPPNVLHRYSPEMHAWIDECVREGRCDAMTFEHSANAIYARPSYRGKAKMLVNVHSSIYWGTINYLKMGASENPDRDRAYLPTLKRYETNYCNLCDRIVVTTPDDKDQLLELSPDAKIEVIPNGVDLDLFPYRTTDLGGQGLIFVGAMDMTHNIDAVRFFVLQVLPALQERYPEATFTIAGGHPTKEVKALGERPGTIVTGRVPSMVEYLHQATVCVIPLQTGFGIKNKTMEAMAAGVPVVGSDRGLEGLAVDGENVPLAALRANTVEEYVTAIGRLFDEPQLRQELAKTARSLIEEEFTWESAGSRYEKALMGE</sequence>
<dbReference type="Pfam" id="PF13439">
    <property type="entry name" value="Glyco_transf_4"/>
    <property type="match status" value="1"/>
</dbReference>
<name>A0A8J7DVZ4_9CYAN</name>
<reference evidence="2" key="1">
    <citation type="submission" date="2020-10" db="EMBL/GenBank/DDBJ databases">
        <authorList>
            <person name="Castelo-Branco R."/>
            <person name="Eusebio N."/>
            <person name="Adriana R."/>
            <person name="Vieira A."/>
            <person name="Brugerolle De Fraissinette N."/>
            <person name="Rezende De Castro R."/>
            <person name="Schneider M.P."/>
            <person name="Vasconcelos V."/>
            <person name="Leao P.N."/>
        </authorList>
    </citation>
    <scope>NUCLEOTIDE SEQUENCE</scope>
    <source>
        <strain evidence="2">LEGE 07157</strain>
    </source>
</reference>
<gene>
    <name evidence="2" type="ORF">IQ249_09435</name>
</gene>
<dbReference type="PANTHER" id="PTHR12526:SF600">
    <property type="entry name" value="GLYCOSYL TRANSFERASE GROUP 1"/>
    <property type="match status" value="1"/>
</dbReference>
<dbReference type="PANTHER" id="PTHR12526">
    <property type="entry name" value="GLYCOSYLTRANSFERASE"/>
    <property type="match status" value="1"/>
</dbReference>
<protein>
    <submittedName>
        <fullName evidence="2">Glycosyltransferase</fullName>
    </submittedName>
</protein>
<comment type="caution">
    <text evidence="2">The sequence shown here is derived from an EMBL/GenBank/DDBJ whole genome shotgun (WGS) entry which is preliminary data.</text>
</comment>
<dbReference type="Gene3D" id="3.40.50.2000">
    <property type="entry name" value="Glycogen Phosphorylase B"/>
    <property type="match status" value="2"/>
</dbReference>